<keyword evidence="3" id="KW-1185">Reference proteome</keyword>
<dbReference type="Proteomes" id="UP001189429">
    <property type="component" value="Unassembled WGS sequence"/>
</dbReference>
<sequence length="369" mass="39705">TIKQELDSVQNAMQALHAANPLKKALEEQEEALKQKLYQAKPKHKQVEELNAVIARDARRQQEATVAAKQAVDEYNRLKLIVEKHKQELKELEALEALVLLDAPEPSFRIGAPLASDSQGEGATDPAVAVGIDAGRIGKGKLSSASTSGAAAARRRTTDKAYVETPQVGHKGSLLGESRRRISDDDEFGDISTLTGGAPNDLEPIPVYDGRVERVCRGGAAEYQFVGRTDVLVASKAGLDQGGRMAVLSDLFANSGFNVIGVQESWLPGAQLLDTDAYAICTTPATNMHGLGVQLRVPHRLRHAVSAVMPLGPRLLKARMRMKGNDSDDKTSLGIVVAHAPHEMAALEEADTSWEELETAITSFPKGVQ</sequence>
<feature type="non-terminal residue" evidence="2">
    <location>
        <position position="369"/>
    </location>
</feature>
<gene>
    <name evidence="2" type="ORF">PCOR1329_LOCUS37930</name>
</gene>
<evidence type="ECO:0000313" key="2">
    <source>
        <dbReference type="EMBL" id="CAK0843653.1"/>
    </source>
</evidence>
<comment type="caution">
    <text evidence="2">The sequence shown here is derived from an EMBL/GenBank/DDBJ whole genome shotgun (WGS) entry which is preliminary data.</text>
</comment>
<accession>A0ABN9TD35</accession>
<keyword evidence="1" id="KW-0175">Coiled coil</keyword>
<feature type="coiled-coil region" evidence="1">
    <location>
        <begin position="68"/>
        <end position="98"/>
    </location>
</feature>
<evidence type="ECO:0000256" key="1">
    <source>
        <dbReference type="SAM" id="Coils"/>
    </source>
</evidence>
<reference evidence="2" key="1">
    <citation type="submission" date="2023-10" db="EMBL/GenBank/DDBJ databases">
        <authorList>
            <person name="Chen Y."/>
            <person name="Shah S."/>
            <person name="Dougan E. K."/>
            <person name="Thang M."/>
            <person name="Chan C."/>
        </authorList>
    </citation>
    <scope>NUCLEOTIDE SEQUENCE [LARGE SCALE GENOMIC DNA]</scope>
</reference>
<organism evidence="2 3">
    <name type="scientific">Prorocentrum cordatum</name>
    <dbReference type="NCBI Taxonomy" id="2364126"/>
    <lineage>
        <taxon>Eukaryota</taxon>
        <taxon>Sar</taxon>
        <taxon>Alveolata</taxon>
        <taxon>Dinophyceae</taxon>
        <taxon>Prorocentrales</taxon>
        <taxon>Prorocentraceae</taxon>
        <taxon>Prorocentrum</taxon>
    </lineage>
</organism>
<evidence type="ECO:0000313" key="3">
    <source>
        <dbReference type="Proteomes" id="UP001189429"/>
    </source>
</evidence>
<proteinExistence type="predicted"/>
<feature type="non-terminal residue" evidence="2">
    <location>
        <position position="1"/>
    </location>
</feature>
<dbReference type="EMBL" id="CAUYUJ010014595">
    <property type="protein sequence ID" value="CAK0843653.1"/>
    <property type="molecule type" value="Genomic_DNA"/>
</dbReference>
<protein>
    <submittedName>
        <fullName evidence="2">Uncharacterized protein</fullName>
    </submittedName>
</protein>
<name>A0ABN9TD35_9DINO</name>